<organism evidence="2 3">
    <name type="scientific">Caenimonas sedimenti</name>
    <dbReference type="NCBI Taxonomy" id="2596921"/>
    <lineage>
        <taxon>Bacteria</taxon>
        <taxon>Pseudomonadati</taxon>
        <taxon>Pseudomonadota</taxon>
        <taxon>Betaproteobacteria</taxon>
        <taxon>Burkholderiales</taxon>
        <taxon>Comamonadaceae</taxon>
        <taxon>Caenimonas</taxon>
    </lineage>
</organism>
<protein>
    <recommendedName>
        <fullName evidence="4">DUF5666 domain-containing protein</fullName>
    </recommendedName>
</protein>
<reference evidence="2 3" key="1">
    <citation type="submission" date="2019-07" db="EMBL/GenBank/DDBJ databases">
        <title>Caenimonas sedimenti sp. nov., isolated from activated sludge.</title>
        <authorList>
            <person name="Xu J."/>
        </authorList>
    </citation>
    <scope>NUCLEOTIDE SEQUENCE [LARGE SCALE GENOMIC DNA]</scope>
    <source>
        <strain evidence="2 3">HX-9-20</strain>
    </source>
</reference>
<sequence>MKRFVLTALAAVALAGPAFAAGEDHKPKFGGVVVETKAGDFELVAKPEQVTIHVSDHGKAMKLTSATGKVTVFNGTESKEAPIALVGDKLEAKGPFKIAAGTKVLAEVSVNGKPAVAARFTLK</sequence>
<dbReference type="EMBL" id="VOBQ01000021">
    <property type="protein sequence ID" value="TWO67999.1"/>
    <property type="molecule type" value="Genomic_DNA"/>
</dbReference>
<evidence type="ECO:0000256" key="1">
    <source>
        <dbReference type="SAM" id="SignalP"/>
    </source>
</evidence>
<gene>
    <name evidence="2" type="ORF">FN976_23920</name>
</gene>
<proteinExistence type="predicted"/>
<dbReference type="OrthoDB" id="8592387at2"/>
<comment type="caution">
    <text evidence="2">The sequence shown here is derived from an EMBL/GenBank/DDBJ whole genome shotgun (WGS) entry which is preliminary data.</text>
</comment>
<dbReference type="RefSeq" id="WP_145895654.1">
    <property type="nucleotide sequence ID" value="NZ_VOBQ01000021.1"/>
</dbReference>
<evidence type="ECO:0000313" key="2">
    <source>
        <dbReference type="EMBL" id="TWO67999.1"/>
    </source>
</evidence>
<feature type="signal peptide" evidence="1">
    <location>
        <begin position="1"/>
        <end position="20"/>
    </location>
</feature>
<feature type="chain" id="PRO_5022097423" description="DUF5666 domain-containing protein" evidence="1">
    <location>
        <begin position="21"/>
        <end position="123"/>
    </location>
</feature>
<dbReference type="AlphaFoldDB" id="A0A562ZHD1"/>
<keyword evidence="3" id="KW-1185">Reference proteome</keyword>
<keyword evidence="1" id="KW-0732">Signal</keyword>
<evidence type="ECO:0008006" key="4">
    <source>
        <dbReference type="Google" id="ProtNLM"/>
    </source>
</evidence>
<accession>A0A562ZHD1</accession>
<name>A0A562ZHD1_9BURK</name>
<dbReference type="Proteomes" id="UP000318199">
    <property type="component" value="Unassembled WGS sequence"/>
</dbReference>
<evidence type="ECO:0000313" key="3">
    <source>
        <dbReference type="Proteomes" id="UP000318199"/>
    </source>
</evidence>